<dbReference type="InterPro" id="IPR036322">
    <property type="entry name" value="WD40_repeat_dom_sf"/>
</dbReference>
<evidence type="ECO:0000256" key="4">
    <source>
        <dbReference type="SAM" id="Coils"/>
    </source>
</evidence>
<dbReference type="SMART" id="SM00320">
    <property type="entry name" value="WD40"/>
    <property type="match status" value="5"/>
</dbReference>
<proteinExistence type="predicted"/>
<sequence length="441" mass="47022">MDLMGDIGAADQLISARMENKLLKVKVEELKNKVTELTLSNATLLAEVEMYRKDAALPSFSTMALGKASAAEVEQKPLHDFLSSGNGVYPTDAAVSLSNLHGITNPLCCALDRSDSVMATGGADSYLALTAWGAALAPTANASVDTVNKAARIPLSAPVICVSFSNTDNIVAAGCMDGTVHLIGYKLALGRVVATLISGNDIKFTKYVKSLAWSPSKNMLASASADGTVVLTNVKLGNSEDDDEMMDGGENYSTILEPVKSFHLSGAVETLCFVNDGNVLCLYERETSVLTYFDLNDDFAATSHSLNGSVTGGFDSHVSFAVMQLVLSPNGMYLCAATDASRNIIIEVGTSNIVRDLYGHKNDGFSQPRVAWSNSGEYIFGNSQEDSGLCVWDIASTKLLQTGAHKGQHTGKIRDIFGSKMSDTIVTASYDKNVKVWLNEF</sequence>
<dbReference type="InterPro" id="IPR001680">
    <property type="entry name" value="WD40_rpt"/>
</dbReference>
<evidence type="ECO:0000256" key="1">
    <source>
        <dbReference type="ARBA" id="ARBA00022574"/>
    </source>
</evidence>
<dbReference type="InterPro" id="IPR015943">
    <property type="entry name" value="WD40/YVTN_repeat-like_dom_sf"/>
</dbReference>
<dbReference type="SUPFAM" id="SSF50978">
    <property type="entry name" value="WD40 repeat-like"/>
    <property type="match status" value="1"/>
</dbReference>
<dbReference type="PANTHER" id="PTHR19848">
    <property type="entry name" value="WD40 REPEAT PROTEIN"/>
    <property type="match status" value="1"/>
</dbReference>
<organism evidence="5">
    <name type="scientific">Chaetoceros debilis</name>
    <dbReference type="NCBI Taxonomy" id="122233"/>
    <lineage>
        <taxon>Eukaryota</taxon>
        <taxon>Sar</taxon>
        <taxon>Stramenopiles</taxon>
        <taxon>Ochrophyta</taxon>
        <taxon>Bacillariophyta</taxon>
        <taxon>Coscinodiscophyceae</taxon>
        <taxon>Chaetocerotophycidae</taxon>
        <taxon>Chaetocerotales</taxon>
        <taxon>Chaetocerotaceae</taxon>
        <taxon>Chaetoceros</taxon>
    </lineage>
</organism>
<feature type="coiled-coil region" evidence="4">
    <location>
        <begin position="13"/>
        <end position="47"/>
    </location>
</feature>
<dbReference type="Pfam" id="PF00400">
    <property type="entry name" value="WD40"/>
    <property type="match status" value="3"/>
</dbReference>
<dbReference type="PANTHER" id="PTHR19848:SF8">
    <property type="entry name" value="F-BOX AND WD REPEAT DOMAIN CONTAINING 7"/>
    <property type="match status" value="1"/>
</dbReference>
<accession>A0A7S3PUU5</accession>
<evidence type="ECO:0000256" key="2">
    <source>
        <dbReference type="ARBA" id="ARBA00022737"/>
    </source>
</evidence>
<protein>
    <recommendedName>
        <fullName evidence="6">Anaphase-promoting complex subunit 4 WD40 domain-containing protein</fullName>
    </recommendedName>
</protein>
<evidence type="ECO:0008006" key="6">
    <source>
        <dbReference type="Google" id="ProtNLM"/>
    </source>
</evidence>
<dbReference type="AlphaFoldDB" id="A0A7S3PUU5"/>
<gene>
    <name evidence="5" type="ORF">CDEB00056_LOCUS921</name>
</gene>
<name>A0A7S3PUU5_9STRA</name>
<dbReference type="PROSITE" id="PS50082">
    <property type="entry name" value="WD_REPEATS_2"/>
    <property type="match status" value="1"/>
</dbReference>
<evidence type="ECO:0000256" key="3">
    <source>
        <dbReference type="PROSITE-ProRule" id="PRU00221"/>
    </source>
</evidence>
<dbReference type="Gene3D" id="2.130.10.10">
    <property type="entry name" value="YVTN repeat-like/Quinoprotein amine dehydrogenase"/>
    <property type="match status" value="2"/>
</dbReference>
<keyword evidence="1 3" id="KW-0853">WD repeat</keyword>
<dbReference type="PROSITE" id="PS50294">
    <property type="entry name" value="WD_REPEATS_REGION"/>
    <property type="match status" value="1"/>
</dbReference>
<dbReference type="EMBL" id="HBIO01001307">
    <property type="protein sequence ID" value="CAE0456080.1"/>
    <property type="molecule type" value="Transcribed_RNA"/>
</dbReference>
<keyword evidence="4" id="KW-0175">Coiled coil</keyword>
<evidence type="ECO:0000313" key="5">
    <source>
        <dbReference type="EMBL" id="CAE0456080.1"/>
    </source>
</evidence>
<feature type="repeat" description="WD" evidence="3">
    <location>
        <begin position="406"/>
        <end position="437"/>
    </location>
</feature>
<keyword evidence="2" id="KW-0677">Repeat</keyword>
<reference evidence="5" key="1">
    <citation type="submission" date="2021-01" db="EMBL/GenBank/DDBJ databases">
        <authorList>
            <person name="Corre E."/>
            <person name="Pelletier E."/>
            <person name="Niang G."/>
            <person name="Scheremetjew M."/>
            <person name="Finn R."/>
            <person name="Kale V."/>
            <person name="Holt S."/>
            <person name="Cochrane G."/>
            <person name="Meng A."/>
            <person name="Brown T."/>
            <person name="Cohen L."/>
        </authorList>
    </citation>
    <scope>NUCLEOTIDE SEQUENCE</scope>
    <source>
        <strain evidence="5">MM31A-1</strain>
    </source>
</reference>